<proteinExistence type="predicted"/>
<organism evidence="1 2">
    <name type="scientific">Bacteroides difficilis</name>
    <dbReference type="NCBI Taxonomy" id="2763021"/>
    <lineage>
        <taxon>Bacteria</taxon>
        <taxon>Pseudomonadati</taxon>
        <taxon>Bacteroidota</taxon>
        <taxon>Bacteroidia</taxon>
        <taxon>Bacteroidales</taxon>
        <taxon>Bacteroidaceae</taxon>
        <taxon>Bacteroides</taxon>
    </lineage>
</organism>
<sequence length="214" mass="24582">MIEKRKVRIMMVNTNNLIIIIMKTTKKYPVWGVLMLCSLFFLAGCNSDGKLRESLTEHVNDMKHQYFPSGKFVFDENVTDMNFGKITIEMLSGLRDEGLITYTVLENQGSIYAVDVNITEEGLKYAKKVDENLYSVSLHTEKIDKILEKEFNEDTGIGLCHYSTVYDEVTPFGKIIMGIKSGDVCNEKTNKTVKKIDGVWQAEWPSWKEQKKEK</sequence>
<dbReference type="Proteomes" id="UP000600600">
    <property type="component" value="Unassembled WGS sequence"/>
</dbReference>
<evidence type="ECO:0000313" key="2">
    <source>
        <dbReference type="Proteomes" id="UP000600600"/>
    </source>
</evidence>
<gene>
    <name evidence="1" type="ORF">H8S67_13475</name>
</gene>
<accession>A0ABR7CD60</accession>
<reference evidence="1 2" key="1">
    <citation type="submission" date="2020-08" db="EMBL/GenBank/DDBJ databases">
        <title>Genome public.</title>
        <authorList>
            <person name="Liu C."/>
            <person name="Sun Q."/>
        </authorList>
    </citation>
    <scope>NUCLEOTIDE SEQUENCE [LARGE SCALE GENOMIC DNA]</scope>
    <source>
        <strain evidence="1 2">M27</strain>
    </source>
</reference>
<keyword evidence="2" id="KW-1185">Reference proteome</keyword>
<protein>
    <recommendedName>
        <fullName evidence="3">DUF4252 domain-containing protein</fullName>
    </recommendedName>
</protein>
<comment type="caution">
    <text evidence="1">The sequence shown here is derived from an EMBL/GenBank/DDBJ whole genome shotgun (WGS) entry which is preliminary data.</text>
</comment>
<evidence type="ECO:0000313" key="1">
    <source>
        <dbReference type="EMBL" id="MBC5605678.1"/>
    </source>
</evidence>
<evidence type="ECO:0008006" key="3">
    <source>
        <dbReference type="Google" id="ProtNLM"/>
    </source>
</evidence>
<name>A0ABR7CD60_9BACE</name>
<dbReference type="EMBL" id="JACOOE010000006">
    <property type="protein sequence ID" value="MBC5605678.1"/>
    <property type="molecule type" value="Genomic_DNA"/>
</dbReference>